<evidence type="ECO:0000313" key="2">
    <source>
        <dbReference type="Proteomes" id="UP001500618"/>
    </source>
</evidence>
<reference evidence="1 2" key="1">
    <citation type="journal article" date="2019" name="Int. J. Syst. Evol. Microbiol.">
        <title>The Global Catalogue of Microorganisms (GCM) 10K type strain sequencing project: providing services to taxonomists for standard genome sequencing and annotation.</title>
        <authorList>
            <consortium name="The Broad Institute Genomics Platform"/>
            <consortium name="The Broad Institute Genome Sequencing Center for Infectious Disease"/>
            <person name="Wu L."/>
            <person name="Ma J."/>
        </authorList>
    </citation>
    <scope>NUCLEOTIDE SEQUENCE [LARGE SCALE GENOMIC DNA]</scope>
    <source>
        <strain evidence="1 2">JCM 14718</strain>
    </source>
</reference>
<evidence type="ECO:0008006" key="3">
    <source>
        <dbReference type="Google" id="ProtNLM"/>
    </source>
</evidence>
<protein>
    <recommendedName>
        <fullName evidence="3">Replication-relaxation</fullName>
    </recommendedName>
</protein>
<proteinExistence type="predicted"/>
<name>A0ABN2J987_9ACTN</name>
<dbReference type="InterPro" id="IPR025855">
    <property type="entry name" value="Replic_Relax"/>
</dbReference>
<dbReference type="Pfam" id="PF13814">
    <property type="entry name" value="Replic_Relax"/>
    <property type="match status" value="1"/>
</dbReference>
<dbReference type="Proteomes" id="UP001500618">
    <property type="component" value="Unassembled WGS sequence"/>
</dbReference>
<organism evidence="1 2">
    <name type="scientific">Fodinicola feengrottensis</name>
    <dbReference type="NCBI Taxonomy" id="435914"/>
    <lineage>
        <taxon>Bacteria</taxon>
        <taxon>Bacillati</taxon>
        <taxon>Actinomycetota</taxon>
        <taxon>Actinomycetes</taxon>
        <taxon>Mycobacteriales</taxon>
        <taxon>Fodinicola</taxon>
    </lineage>
</organism>
<sequence length="307" mass="34141">MPRDHRILGLLALHRVLTIDQLARLEFTSARRAQARLLELVKLELVWRARPPLSGGGTYPTRFTLGYRGACLMTAQLGDKPPRRAAYKHRNDGMLLSPKLRHLLGINDFFTDLAGYHRDHPDLTGPGGQPGGLTLWMPERTAIGQVQALTSEMYARIKPDAYGCFEAEGRAVRFMLEHDTGTEPIATLVDKVLTYDHVNASRAGIVLFWLPSTTRETHLRAALDRQRHHIEVATAARDHGHPDGPAGPIWAVHQSTGTEYDGSLFRARLHQLPEHGPDAHHHPDLGLPFHQAAVTNTAVMLSPWGEP</sequence>
<evidence type="ECO:0000313" key="1">
    <source>
        <dbReference type="EMBL" id="GAA1720574.1"/>
    </source>
</evidence>
<comment type="caution">
    <text evidence="1">The sequence shown here is derived from an EMBL/GenBank/DDBJ whole genome shotgun (WGS) entry which is preliminary data.</text>
</comment>
<gene>
    <name evidence="1" type="ORF">GCM10009765_81000</name>
</gene>
<keyword evidence="2" id="KW-1185">Reference proteome</keyword>
<dbReference type="RefSeq" id="WP_344315295.1">
    <property type="nucleotide sequence ID" value="NZ_BAAANY010000045.1"/>
</dbReference>
<dbReference type="EMBL" id="BAAANY010000045">
    <property type="protein sequence ID" value="GAA1720574.1"/>
    <property type="molecule type" value="Genomic_DNA"/>
</dbReference>
<accession>A0ABN2J987</accession>